<evidence type="ECO:0000256" key="11">
    <source>
        <dbReference type="ARBA" id="ARBA00047944"/>
    </source>
</evidence>
<dbReference type="Pfam" id="PF20260">
    <property type="entry name" value="PUA_4"/>
    <property type="match status" value="1"/>
</dbReference>
<dbReference type="PIRSF" id="PIRSF015601">
    <property type="entry name" value="MTase_slr0722"/>
    <property type="match status" value="1"/>
</dbReference>
<gene>
    <name evidence="15" type="ORF">GUU85_01915</name>
</gene>
<dbReference type="InterPro" id="IPR029028">
    <property type="entry name" value="Alpha/beta_knot_MTases"/>
</dbReference>
<dbReference type="Proteomes" id="UP000502958">
    <property type="component" value="Chromosome"/>
</dbReference>
<evidence type="ECO:0000256" key="6">
    <source>
        <dbReference type="ARBA" id="ARBA00022552"/>
    </source>
</evidence>
<evidence type="ECO:0000256" key="9">
    <source>
        <dbReference type="ARBA" id="ARBA00022691"/>
    </source>
</evidence>
<dbReference type="RefSeq" id="WP_163119429.1">
    <property type="nucleotide sequence ID" value="NZ_CP047588.1"/>
</dbReference>
<dbReference type="InterPro" id="IPR046886">
    <property type="entry name" value="RsmE_MTase_dom"/>
</dbReference>
<feature type="domain" description="Ribosomal RNA small subunit methyltransferase E methyltransferase" evidence="13">
    <location>
        <begin position="79"/>
        <end position="241"/>
    </location>
</feature>
<evidence type="ECO:0000256" key="3">
    <source>
        <dbReference type="ARBA" id="ARBA00012328"/>
    </source>
</evidence>
<comment type="catalytic activity">
    <reaction evidence="11 12">
        <text>uridine(1498) in 16S rRNA + S-adenosyl-L-methionine = N(3)-methyluridine(1498) in 16S rRNA + S-adenosyl-L-homocysteine + H(+)</text>
        <dbReference type="Rhea" id="RHEA:42920"/>
        <dbReference type="Rhea" id="RHEA-COMP:10283"/>
        <dbReference type="Rhea" id="RHEA-COMP:10284"/>
        <dbReference type="ChEBI" id="CHEBI:15378"/>
        <dbReference type="ChEBI" id="CHEBI:57856"/>
        <dbReference type="ChEBI" id="CHEBI:59789"/>
        <dbReference type="ChEBI" id="CHEBI:65315"/>
        <dbReference type="ChEBI" id="CHEBI:74502"/>
        <dbReference type="EC" id="2.1.1.193"/>
    </reaction>
</comment>
<dbReference type="InterPro" id="IPR046887">
    <property type="entry name" value="RsmE_PUA-like"/>
</dbReference>
<evidence type="ECO:0000313" key="16">
    <source>
        <dbReference type="Proteomes" id="UP000502958"/>
    </source>
</evidence>
<sequence>MKIKNYIPRIYMKENLNVNQMYILSRDNMHYLKKVLRINNENTLEIFNNTNYIFFAKMIHISHKIVHIKIFSKKLKNLESPIHIHLGQVISKNDKKMDFTIQKAIEMGVNIITPLLSETYYLKNKNLNITHKIQRWKKIAISTCQQCKRNIIPEIRYPINIHSWCQEPNNHTKIIFHPKSSMTIHELDNPMKYIRIIIGSEKGFLQNEIQKIIQYGFTAIRLGPRILRTETAALVAITALQVKFGDLK</sequence>
<dbReference type="EMBL" id="CP047588">
    <property type="protein sequence ID" value="QIE02105.1"/>
    <property type="molecule type" value="Genomic_DNA"/>
</dbReference>
<evidence type="ECO:0000259" key="14">
    <source>
        <dbReference type="Pfam" id="PF20260"/>
    </source>
</evidence>
<dbReference type="PANTHER" id="PTHR30027:SF3">
    <property type="entry name" value="16S RRNA (URACIL(1498)-N(3))-METHYLTRANSFERASE"/>
    <property type="match status" value="1"/>
</dbReference>
<dbReference type="InterPro" id="IPR029026">
    <property type="entry name" value="tRNA_m1G_MTases_N"/>
</dbReference>
<dbReference type="Gene3D" id="2.40.240.20">
    <property type="entry name" value="Hypothetical PUA domain-like, domain 1"/>
    <property type="match status" value="1"/>
</dbReference>
<feature type="domain" description="Ribosomal RNA small subunit methyltransferase E PUA-like" evidence="14">
    <location>
        <begin position="25"/>
        <end position="70"/>
    </location>
</feature>
<evidence type="ECO:0000313" key="15">
    <source>
        <dbReference type="EMBL" id="QIE02105.1"/>
    </source>
</evidence>
<organism evidence="15 16">
    <name type="scientific">Buchnera aphidicola subsp. Uroleucon sonchi</name>
    <dbReference type="NCBI Taxonomy" id="118118"/>
    <lineage>
        <taxon>Bacteria</taxon>
        <taxon>Pseudomonadati</taxon>
        <taxon>Pseudomonadota</taxon>
        <taxon>Gammaproteobacteria</taxon>
        <taxon>Enterobacterales</taxon>
        <taxon>Erwiniaceae</taxon>
        <taxon>Buchnera</taxon>
    </lineage>
</organism>
<dbReference type="EC" id="2.1.1.193" evidence="3 12"/>
<evidence type="ECO:0000256" key="4">
    <source>
        <dbReference type="ARBA" id="ARBA00013673"/>
    </source>
</evidence>
<reference evidence="15 16" key="1">
    <citation type="submission" date="2020-01" db="EMBL/GenBank/DDBJ databases">
        <title>Complete genome of Buchnera aphidicola isolated from Chaitophorus populeti.</title>
        <authorList>
            <person name="Park J."/>
            <person name="Xi H."/>
        </authorList>
    </citation>
    <scope>NUCLEOTIDE SEQUENCE [LARGE SCALE GENOMIC DNA]</scope>
    <source>
        <strain evidence="15 16">UsonBac</strain>
    </source>
</reference>
<keyword evidence="9 12" id="KW-0949">S-adenosyl-L-methionine</keyword>
<dbReference type="CDD" id="cd18084">
    <property type="entry name" value="RsmE-like"/>
    <property type="match status" value="1"/>
</dbReference>
<protein>
    <recommendedName>
        <fullName evidence="4 12">Ribosomal RNA small subunit methyltransferase E</fullName>
        <ecNumber evidence="3 12">2.1.1.193</ecNumber>
    </recommendedName>
</protein>
<name>A0A6C1FHH4_BUCUN</name>
<accession>A0A6C1FHH4</accession>
<dbReference type="GO" id="GO:0005737">
    <property type="term" value="C:cytoplasm"/>
    <property type="evidence" value="ECO:0007669"/>
    <property type="project" value="UniProtKB-SubCell"/>
</dbReference>
<evidence type="ECO:0000259" key="13">
    <source>
        <dbReference type="Pfam" id="PF04452"/>
    </source>
</evidence>
<dbReference type="InterPro" id="IPR006700">
    <property type="entry name" value="RsmE"/>
</dbReference>
<dbReference type="NCBIfam" id="NF008692">
    <property type="entry name" value="PRK11713.1-5"/>
    <property type="match status" value="1"/>
</dbReference>
<keyword evidence="5 12" id="KW-0963">Cytoplasm</keyword>
<dbReference type="SUPFAM" id="SSF75217">
    <property type="entry name" value="alpha/beta knot"/>
    <property type="match status" value="1"/>
</dbReference>
<evidence type="ECO:0000256" key="2">
    <source>
        <dbReference type="ARBA" id="ARBA00005528"/>
    </source>
</evidence>
<evidence type="ECO:0000256" key="7">
    <source>
        <dbReference type="ARBA" id="ARBA00022603"/>
    </source>
</evidence>
<proteinExistence type="inferred from homology"/>
<dbReference type="PANTHER" id="PTHR30027">
    <property type="entry name" value="RIBOSOMAL RNA SMALL SUBUNIT METHYLTRANSFERASE E"/>
    <property type="match status" value="1"/>
</dbReference>
<dbReference type="Gene3D" id="3.40.1280.10">
    <property type="match status" value="1"/>
</dbReference>
<evidence type="ECO:0000256" key="8">
    <source>
        <dbReference type="ARBA" id="ARBA00022679"/>
    </source>
</evidence>
<evidence type="ECO:0000256" key="10">
    <source>
        <dbReference type="ARBA" id="ARBA00025699"/>
    </source>
</evidence>
<keyword evidence="8 12" id="KW-0808">Transferase</keyword>
<comment type="subcellular location">
    <subcellularLocation>
        <location evidence="1 12">Cytoplasm</location>
    </subcellularLocation>
</comment>
<evidence type="ECO:0000256" key="12">
    <source>
        <dbReference type="PIRNR" id="PIRNR015601"/>
    </source>
</evidence>
<dbReference type="InterPro" id="IPR015947">
    <property type="entry name" value="PUA-like_sf"/>
</dbReference>
<evidence type="ECO:0000256" key="1">
    <source>
        <dbReference type="ARBA" id="ARBA00004496"/>
    </source>
</evidence>
<comment type="similarity">
    <text evidence="2 12">Belongs to the RNA methyltransferase RsmE family.</text>
</comment>
<keyword evidence="6 12" id="KW-0698">rRNA processing</keyword>
<dbReference type="AlphaFoldDB" id="A0A6C1FHH4"/>
<dbReference type="GO" id="GO:0070475">
    <property type="term" value="P:rRNA base methylation"/>
    <property type="evidence" value="ECO:0007669"/>
    <property type="project" value="TreeGrafter"/>
</dbReference>
<dbReference type="Pfam" id="PF04452">
    <property type="entry name" value="Methyltrans_RNA"/>
    <property type="match status" value="1"/>
</dbReference>
<dbReference type="NCBIfam" id="TIGR00046">
    <property type="entry name" value="RsmE family RNA methyltransferase"/>
    <property type="match status" value="1"/>
</dbReference>
<keyword evidence="7 12" id="KW-0489">Methyltransferase</keyword>
<dbReference type="GO" id="GO:0070042">
    <property type="term" value="F:rRNA (uridine-N3-)-methyltransferase activity"/>
    <property type="evidence" value="ECO:0007669"/>
    <property type="project" value="TreeGrafter"/>
</dbReference>
<dbReference type="SUPFAM" id="SSF88697">
    <property type="entry name" value="PUA domain-like"/>
    <property type="match status" value="1"/>
</dbReference>
<comment type="function">
    <text evidence="10 12">Specifically methylates the N3 position of the uracil ring of uridine 1498 (m3U1498) in 16S rRNA. Acts on the fully assembled 30S ribosomal subunit.</text>
</comment>
<evidence type="ECO:0000256" key="5">
    <source>
        <dbReference type="ARBA" id="ARBA00022490"/>
    </source>
</evidence>